<evidence type="ECO:0000313" key="3">
    <source>
        <dbReference type="Proteomes" id="UP000467841"/>
    </source>
</evidence>
<proteinExistence type="predicted"/>
<dbReference type="NCBIfam" id="TIGR01640">
    <property type="entry name" value="F_box_assoc_1"/>
    <property type="match status" value="1"/>
</dbReference>
<dbReference type="InterPro" id="IPR006527">
    <property type="entry name" value="F-box-assoc_dom_typ1"/>
</dbReference>
<name>A0A6D2K0S4_9BRAS</name>
<dbReference type="OrthoDB" id="1101101at2759"/>
<keyword evidence="3" id="KW-1185">Reference proteome</keyword>
<dbReference type="Proteomes" id="UP000467841">
    <property type="component" value="Unassembled WGS sequence"/>
</dbReference>
<accession>A0A6D2K0S4</accession>
<sequence length="172" mass="19903">MEFINVLLSFDFTAERFGPRLPLPFHKSSVNCLEPVTISCVREEQLVLLYERFDGMMEFWITTKIDPNSVSWSMFLKVHKRSLPSFLPYVDAGTFFIDEAHKKVVVFSKSPECETTSCWYPTAYIIGEDGYFKSMGIREAGIRKKCGYYVPFVFSSYVPSLVQLEEKKEISN</sequence>
<dbReference type="AlphaFoldDB" id="A0A6D2K0S4"/>
<evidence type="ECO:0000313" key="2">
    <source>
        <dbReference type="EMBL" id="CAA7045829.1"/>
    </source>
</evidence>
<dbReference type="InterPro" id="IPR017451">
    <property type="entry name" value="F-box-assoc_interact_dom"/>
</dbReference>
<comment type="caution">
    <text evidence="2">The sequence shown here is derived from an EMBL/GenBank/DDBJ whole genome shotgun (WGS) entry which is preliminary data.</text>
</comment>
<dbReference type="Pfam" id="PF07734">
    <property type="entry name" value="FBA_1"/>
    <property type="match status" value="1"/>
</dbReference>
<feature type="domain" description="F-box associated beta-propeller type 1" evidence="1">
    <location>
        <begin position="5"/>
        <end position="164"/>
    </location>
</feature>
<protein>
    <recommendedName>
        <fullName evidence="1">F-box associated beta-propeller type 1 domain-containing protein</fullName>
    </recommendedName>
</protein>
<evidence type="ECO:0000259" key="1">
    <source>
        <dbReference type="Pfam" id="PF07734"/>
    </source>
</evidence>
<reference evidence="2" key="1">
    <citation type="submission" date="2020-01" db="EMBL/GenBank/DDBJ databases">
        <authorList>
            <person name="Mishra B."/>
        </authorList>
    </citation>
    <scope>NUCLEOTIDE SEQUENCE [LARGE SCALE GENOMIC DNA]</scope>
</reference>
<dbReference type="EMBL" id="CACVBM020001329">
    <property type="protein sequence ID" value="CAA7045829.1"/>
    <property type="molecule type" value="Genomic_DNA"/>
</dbReference>
<gene>
    <name evidence="2" type="ORF">MERR_LOCUS33064</name>
</gene>
<organism evidence="2 3">
    <name type="scientific">Microthlaspi erraticum</name>
    <dbReference type="NCBI Taxonomy" id="1685480"/>
    <lineage>
        <taxon>Eukaryota</taxon>
        <taxon>Viridiplantae</taxon>
        <taxon>Streptophyta</taxon>
        <taxon>Embryophyta</taxon>
        <taxon>Tracheophyta</taxon>
        <taxon>Spermatophyta</taxon>
        <taxon>Magnoliopsida</taxon>
        <taxon>eudicotyledons</taxon>
        <taxon>Gunneridae</taxon>
        <taxon>Pentapetalae</taxon>
        <taxon>rosids</taxon>
        <taxon>malvids</taxon>
        <taxon>Brassicales</taxon>
        <taxon>Brassicaceae</taxon>
        <taxon>Coluteocarpeae</taxon>
        <taxon>Microthlaspi</taxon>
    </lineage>
</organism>